<evidence type="ECO:0000313" key="1">
    <source>
        <dbReference type="EMBL" id="KAF5753167.1"/>
    </source>
</evidence>
<name>A0A9K3DFR9_HELAN</name>
<reference evidence="1" key="2">
    <citation type="submission" date="2020-06" db="EMBL/GenBank/DDBJ databases">
        <title>Helianthus annuus Genome sequencing and assembly Release 2.</title>
        <authorList>
            <person name="Gouzy J."/>
            <person name="Langlade N."/>
            <person name="Munos S."/>
        </authorList>
    </citation>
    <scope>NUCLEOTIDE SEQUENCE</scope>
    <source>
        <tissue evidence="1">Leaves</tissue>
    </source>
</reference>
<geneLocation type="mitochondrion" evidence="1"/>
<keyword evidence="2" id="KW-1185">Reference proteome</keyword>
<keyword evidence="1" id="KW-0496">Mitochondrion</keyword>
<accession>A0A9K3DFR9</accession>
<dbReference type="EMBL" id="MNCJ02000334">
    <property type="protein sequence ID" value="KAF5753167.1"/>
    <property type="molecule type" value="Genomic_DNA"/>
</dbReference>
<dbReference type="Proteomes" id="UP000215914">
    <property type="component" value="Unassembled WGS sequence"/>
</dbReference>
<gene>
    <name evidence="1" type="ORF">HanXRQr2_MTg0835211</name>
</gene>
<comment type="caution">
    <text evidence="1">The sequence shown here is derived from an EMBL/GenBank/DDBJ whole genome shotgun (WGS) entry which is preliminary data.</text>
</comment>
<proteinExistence type="predicted"/>
<dbReference type="AlphaFoldDB" id="A0A9K3DFR9"/>
<organism evidence="1 2">
    <name type="scientific">Helianthus annuus</name>
    <name type="common">Common sunflower</name>
    <dbReference type="NCBI Taxonomy" id="4232"/>
    <lineage>
        <taxon>Eukaryota</taxon>
        <taxon>Viridiplantae</taxon>
        <taxon>Streptophyta</taxon>
        <taxon>Embryophyta</taxon>
        <taxon>Tracheophyta</taxon>
        <taxon>Spermatophyta</taxon>
        <taxon>Magnoliopsida</taxon>
        <taxon>eudicotyledons</taxon>
        <taxon>Gunneridae</taxon>
        <taxon>Pentapetalae</taxon>
        <taxon>asterids</taxon>
        <taxon>campanulids</taxon>
        <taxon>Asterales</taxon>
        <taxon>Asteraceae</taxon>
        <taxon>Asteroideae</taxon>
        <taxon>Heliantheae alliance</taxon>
        <taxon>Heliantheae</taxon>
        <taxon>Helianthus</taxon>
    </lineage>
</organism>
<reference evidence="1" key="1">
    <citation type="journal article" date="2017" name="Nature">
        <title>The sunflower genome provides insights into oil metabolism, flowering and Asterid evolution.</title>
        <authorList>
            <person name="Badouin H."/>
            <person name="Gouzy J."/>
            <person name="Grassa C.J."/>
            <person name="Murat F."/>
            <person name="Staton S.E."/>
            <person name="Cottret L."/>
            <person name="Lelandais-Briere C."/>
            <person name="Owens G.L."/>
            <person name="Carrere S."/>
            <person name="Mayjonade B."/>
            <person name="Legrand L."/>
            <person name="Gill N."/>
            <person name="Kane N.C."/>
            <person name="Bowers J.E."/>
            <person name="Hubner S."/>
            <person name="Bellec A."/>
            <person name="Berard A."/>
            <person name="Berges H."/>
            <person name="Blanchet N."/>
            <person name="Boniface M.C."/>
            <person name="Brunel D."/>
            <person name="Catrice O."/>
            <person name="Chaidir N."/>
            <person name="Claudel C."/>
            <person name="Donnadieu C."/>
            <person name="Faraut T."/>
            <person name="Fievet G."/>
            <person name="Helmstetter N."/>
            <person name="King M."/>
            <person name="Knapp S.J."/>
            <person name="Lai Z."/>
            <person name="Le Paslier M.C."/>
            <person name="Lippi Y."/>
            <person name="Lorenzon L."/>
            <person name="Mandel J.R."/>
            <person name="Marage G."/>
            <person name="Marchand G."/>
            <person name="Marquand E."/>
            <person name="Bret-Mestries E."/>
            <person name="Morien E."/>
            <person name="Nambeesan S."/>
            <person name="Nguyen T."/>
            <person name="Pegot-Espagnet P."/>
            <person name="Pouilly N."/>
            <person name="Raftis F."/>
            <person name="Sallet E."/>
            <person name="Schiex T."/>
            <person name="Thomas J."/>
            <person name="Vandecasteele C."/>
            <person name="Vares D."/>
            <person name="Vear F."/>
            <person name="Vautrin S."/>
            <person name="Crespi M."/>
            <person name="Mangin B."/>
            <person name="Burke J.M."/>
            <person name="Salse J."/>
            <person name="Munos S."/>
            <person name="Vincourt P."/>
            <person name="Rieseberg L.H."/>
            <person name="Langlade N.B."/>
        </authorList>
    </citation>
    <scope>NUCLEOTIDE SEQUENCE</scope>
    <source>
        <tissue evidence="1">Leaves</tissue>
    </source>
</reference>
<protein>
    <submittedName>
        <fullName evidence="1">Uncharacterized protein</fullName>
    </submittedName>
</protein>
<evidence type="ECO:0000313" key="2">
    <source>
        <dbReference type="Proteomes" id="UP000215914"/>
    </source>
</evidence>
<sequence>MFPILNLFHLTPFFSGKERPKPVPSQLTIYFRFFVCKSPELLEFQAGTFRKESWKIGLRKEDEVKESRMI</sequence>